<comment type="subcellular location">
    <subcellularLocation>
        <location evidence="1">Nucleus</location>
    </subcellularLocation>
</comment>
<keyword evidence="3" id="KW-0238">DNA-binding</keyword>
<evidence type="ECO:0000259" key="7">
    <source>
        <dbReference type="Pfam" id="PF15624"/>
    </source>
</evidence>
<feature type="domain" description="Mif2/CENP-C cupin" evidence="6">
    <location>
        <begin position="588"/>
        <end position="677"/>
    </location>
</feature>
<dbReference type="InterPro" id="IPR025974">
    <property type="entry name" value="Mif2/CENP-C_cupin"/>
</dbReference>
<dbReference type="PANTHER" id="PTHR16684:SF11">
    <property type="entry name" value="CENTROMERE PROTEIN C"/>
    <property type="match status" value="1"/>
</dbReference>
<evidence type="ECO:0000256" key="3">
    <source>
        <dbReference type="ARBA" id="ARBA00023125"/>
    </source>
</evidence>
<comment type="caution">
    <text evidence="8">The sequence shown here is derived from an EMBL/GenBank/DDBJ whole genome shotgun (WGS) entry which is preliminary data.</text>
</comment>
<dbReference type="InterPro" id="IPR028929">
    <property type="entry name" value="Mif2_N"/>
</dbReference>
<name>A0ABR0KFT1_9EURO</name>
<dbReference type="InterPro" id="IPR028386">
    <property type="entry name" value="CENP-C/Mif2/cnp3"/>
</dbReference>
<feature type="region of interest" description="Disordered" evidence="5">
    <location>
        <begin position="67"/>
        <end position="93"/>
    </location>
</feature>
<evidence type="ECO:0000259" key="6">
    <source>
        <dbReference type="Pfam" id="PF11699"/>
    </source>
</evidence>
<feature type="compositionally biased region" description="Acidic residues" evidence="5">
    <location>
        <begin position="300"/>
        <end position="309"/>
    </location>
</feature>
<evidence type="ECO:0000313" key="9">
    <source>
        <dbReference type="Proteomes" id="UP001345013"/>
    </source>
</evidence>
<feature type="compositionally biased region" description="Basic residues" evidence="5">
    <location>
        <begin position="504"/>
        <end position="516"/>
    </location>
</feature>
<keyword evidence="9" id="KW-1185">Reference proteome</keyword>
<protein>
    <submittedName>
        <fullName evidence="8">Mitotic fidelity of chromosome transmission-related protein</fullName>
    </submittedName>
</protein>
<evidence type="ECO:0000256" key="1">
    <source>
        <dbReference type="ARBA" id="ARBA00004123"/>
    </source>
</evidence>
<evidence type="ECO:0000256" key="4">
    <source>
        <dbReference type="ARBA" id="ARBA00023242"/>
    </source>
</evidence>
<dbReference type="EMBL" id="JAVRRG010000028">
    <property type="protein sequence ID" value="KAK5095354.1"/>
    <property type="molecule type" value="Genomic_DNA"/>
</dbReference>
<dbReference type="InterPro" id="IPR014710">
    <property type="entry name" value="RmlC-like_jellyroll"/>
</dbReference>
<gene>
    <name evidence="8" type="primary">MIF2</name>
    <name evidence="8" type="ORF">LTR24_003065</name>
</gene>
<dbReference type="Proteomes" id="UP001345013">
    <property type="component" value="Unassembled WGS sequence"/>
</dbReference>
<dbReference type="InterPro" id="IPR011051">
    <property type="entry name" value="RmlC_Cupin_sf"/>
</dbReference>
<dbReference type="Pfam" id="PF15624">
    <property type="entry name" value="Mif2_N"/>
    <property type="match status" value="1"/>
</dbReference>
<organism evidence="8 9">
    <name type="scientific">Lithohypha guttulata</name>
    <dbReference type="NCBI Taxonomy" id="1690604"/>
    <lineage>
        <taxon>Eukaryota</taxon>
        <taxon>Fungi</taxon>
        <taxon>Dikarya</taxon>
        <taxon>Ascomycota</taxon>
        <taxon>Pezizomycotina</taxon>
        <taxon>Eurotiomycetes</taxon>
        <taxon>Chaetothyriomycetidae</taxon>
        <taxon>Chaetothyriales</taxon>
        <taxon>Trichomeriaceae</taxon>
        <taxon>Lithohypha</taxon>
    </lineage>
</organism>
<feature type="compositionally biased region" description="Polar residues" evidence="5">
    <location>
        <begin position="109"/>
        <end position="124"/>
    </location>
</feature>
<feature type="compositionally biased region" description="Polar residues" evidence="5">
    <location>
        <begin position="82"/>
        <end position="93"/>
    </location>
</feature>
<accession>A0ABR0KFT1</accession>
<dbReference type="Gene3D" id="2.60.120.10">
    <property type="entry name" value="Jelly Rolls"/>
    <property type="match status" value="1"/>
</dbReference>
<feature type="compositionally biased region" description="Low complexity" evidence="5">
    <location>
        <begin position="342"/>
        <end position="351"/>
    </location>
</feature>
<reference evidence="8 9" key="1">
    <citation type="submission" date="2023-08" db="EMBL/GenBank/DDBJ databases">
        <title>Black Yeasts Isolated from many extreme environments.</title>
        <authorList>
            <person name="Coleine C."/>
            <person name="Stajich J.E."/>
            <person name="Selbmann L."/>
        </authorList>
    </citation>
    <scope>NUCLEOTIDE SEQUENCE [LARGE SCALE GENOMIC DNA]</scope>
    <source>
        <strain evidence="8 9">CCFEE 5885</strain>
    </source>
</reference>
<feature type="region of interest" description="Disordered" evidence="5">
    <location>
        <begin position="497"/>
        <end position="539"/>
    </location>
</feature>
<proteinExistence type="inferred from homology"/>
<dbReference type="Pfam" id="PF11699">
    <property type="entry name" value="CENP-C_C"/>
    <property type="match status" value="1"/>
</dbReference>
<feature type="domain" description="Mif2 N-terminal" evidence="7">
    <location>
        <begin position="18"/>
        <end position="157"/>
    </location>
</feature>
<sequence length="689" mass="75976">MPPRAAATQRDRDNYDYGAVGKIGRRTGVTLAPRNLDEHGLEEMSGMFSSPRKPSPAQVHNKRAIIESVEEVRDEETPRAAGTSTSKNNSARNAVSEFKLLIIPIARPSTPNTATSLRRSTRGTSHPLPRSASPRKSGITGTARRSGADVLAERQLQQEVEDASEHANDTQLSATPFQAVNTRAASARPATARRFSPDRTPLRDRVLSRQATSAYVGRVSDVHSMVQPELVEDLQPEDTPSHVQITVDLPEPEVEGNFDVMADDQEEEQENGGEDEVEEEQASLQGSEHQEPELPPPPVEQDDEDEDQTFEPQTKAMNRRGQQNKANSRRKRKSDAIEDAEAVAARSSPAAKRAKRQSNEGTRTSPRNTHRATRLQEPTPEPTGPVQKPRGRKPLAKKDTNTKLSARQQQEVDEVVEKIRARPGQKKSLYILRKETPADDTVRHTRSGRISIKPLAWWRNEGIVYGGSPTQHGRGVADGARFPLNSIKEIVRKDEVVEPVRNSGKSKGKRKGKGKARQQEADSDIDLDGDGDEVDPEADDWELDTGTLKAQVSTWDPEQQAPLEDEETAEIAHAAAAIQTKEVKGSTFRYAKLLSTRFFGTGVVDLPPGGVKKPKNSRKMHMSFFVAQGRVTVEVGPVSGELTRFSIGKGGFWQVPRGNQYSIENEHGKSARIFFSQACEPAPTDSMEE</sequence>
<evidence type="ECO:0000256" key="2">
    <source>
        <dbReference type="ARBA" id="ARBA00010291"/>
    </source>
</evidence>
<evidence type="ECO:0000313" key="8">
    <source>
        <dbReference type="EMBL" id="KAK5095354.1"/>
    </source>
</evidence>
<dbReference type="SUPFAM" id="SSF51182">
    <property type="entry name" value="RmlC-like cupins"/>
    <property type="match status" value="1"/>
</dbReference>
<comment type="similarity">
    <text evidence="2">Belongs to the CENP-C/MIF2 family.</text>
</comment>
<feature type="compositionally biased region" description="Acidic residues" evidence="5">
    <location>
        <begin position="521"/>
        <end position="539"/>
    </location>
</feature>
<feature type="compositionally biased region" description="Acidic residues" evidence="5">
    <location>
        <begin position="250"/>
        <end position="281"/>
    </location>
</feature>
<keyword evidence="4" id="KW-0539">Nucleus</keyword>
<feature type="region of interest" description="Disordered" evidence="5">
    <location>
        <begin position="227"/>
        <end position="412"/>
    </location>
</feature>
<feature type="region of interest" description="Disordered" evidence="5">
    <location>
        <begin position="109"/>
        <end position="148"/>
    </location>
</feature>
<evidence type="ECO:0000256" key="5">
    <source>
        <dbReference type="SAM" id="MobiDB-lite"/>
    </source>
</evidence>
<dbReference type="PANTHER" id="PTHR16684">
    <property type="entry name" value="CENTROMERE PROTEIN C"/>
    <property type="match status" value="1"/>
</dbReference>